<accession>A0ABS3FMP2</accession>
<dbReference type="PANTHER" id="PTHR12697:SF5">
    <property type="entry name" value="DEOXYHYPUSINE HYDROXYLASE"/>
    <property type="match status" value="1"/>
</dbReference>
<dbReference type="EMBL" id="JAFLQW010000117">
    <property type="protein sequence ID" value="MBO0348370.1"/>
    <property type="molecule type" value="Genomic_DNA"/>
</dbReference>
<protein>
    <submittedName>
        <fullName evidence="3">HEAT repeat domain-containing protein</fullName>
    </submittedName>
</protein>
<dbReference type="Pfam" id="PF03130">
    <property type="entry name" value="HEAT_PBS"/>
    <property type="match status" value="1"/>
</dbReference>
<dbReference type="RefSeq" id="WP_207086919.1">
    <property type="nucleotide sequence ID" value="NZ_JAFLQW010000117.1"/>
</dbReference>
<dbReference type="Pfam" id="PF13646">
    <property type="entry name" value="HEAT_2"/>
    <property type="match status" value="3"/>
</dbReference>
<proteinExistence type="predicted"/>
<dbReference type="SUPFAM" id="SSF48371">
    <property type="entry name" value="ARM repeat"/>
    <property type="match status" value="1"/>
</dbReference>
<gene>
    <name evidence="3" type="ORF">J0895_04470</name>
</gene>
<dbReference type="InterPro" id="IPR011989">
    <property type="entry name" value="ARM-like"/>
</dbReference>
<comment type="caution">
    <text evidence="3">The sequence shown here is derived from an EMBL/GenBank/DDBJ whole genome shotgun (WGS) entry which is preliminary data.</text>
</comment>
<dbReference type="PANTHER" id="PTHR12697">
    <property type="entry name" value="PBS LYASE HEAT-LIKE PROTEIN"/>
    <property type="match status" value="1"/>
</dbReference>
<keyword evidence="2" id="KW-0605">Phycobilisome</keyword>
<keyword evidence="4" id="KW-1185">Reference proteome</keyword>
<evidence type="ECO:0000313" key="4">
    <source>
        <dbReference type="Proteomes" id="UP000664844"/>
    </source>
</evidence>
<dbReference type="InterPro" id="IPR016024">
    <property type="entry name" value="ARM-type_fold"/>
</dbReference>
<evidence type="ECO:0000256" key="1">
    <source>
        <dbReference type="ARBA" id="ARBA00022549"/>
    </source>
</evidence>
<dbReference type="Gene3D" id="1.25.10.10">
    <property type="entry name" value="Leucine-rich Repeat Variant"/>
    <property type="match status" value="3"/>
</dbReference>
<name>A0ABS3FMP2_9CYAN</name>
<evidence type="ECO:0000256" key="2">
    <source>
        <dbReference type="ARBA" id="ARBA00022738"/>
    </source>
</evidence>
<organism evidence="3 4">
    <name type="scientific">Phormidium pseudopriestleyi FRX01</name>
    <dbReference type="NCBI Taxonomy" id="1759528"/>
    <lineage>
        <taxon>Bacteria</taxon>
        <taxon>Bacillati</taxon>
        <taxon>Cyanobacteriota</taxon>
        <taxon>Cyanophyceae</taxon>
        <taxon>Oscillatoriophycideae</taxon>
        <taxon>Oscillatoriales</taxon>
        <taxon>Oscillatoriaceae</taxon>
        <taxon>Phormidium</taxon>
    </lineage>
</organism>
<sequence>MPSAQTLLSHLPYLSDETLKRDYLNHLQWTDSIANMLAKVTDRTEAIRVVKLGFEIDLKLGTKLAGSVKTPFQEAGLELLDRQVLPPKLKIRLFGISGSNYAIHYLEQALNEPDYRLRENAVEALGAIASLAGVFPLIQGMKDKMPSIRQKSAEILGNLGYHTGIDALILALEDSDRNVPLSAAEALGKIATPVAITALKRVFYKQDYSPTWWSVAIALGKLGDQRALDTILAALNHSATNTRIAAADALGEIGNEETITALLNTLGDPHEFVRTRAAFGLAKITHDSVAEQLILALSHPRYLVRESAAIALGEIGTTAAENALTAALTDPNEWVKLRAQQGLDRIHAAMIAPACGNDQNSAIELSKPLDEILENLSASSSFVREKAAKILGQIGSDRAVESLLNVALTDNTYSVRKTAIKALGNLGSFLAVDALLYTLNEGNSLVRQQVAEVLAQVGEVEILPLLWEDLFTNGDLYLLDAIASIQGRCGYYSPSGFQDRSTEK</sequence>
<keyword evidence="1" id="KW-0042">Antenna complex</keyword>
<evidence type="ECO:0000313" key="3">
    <source>
        <dbReference type="EMBL" id="MBO0348370.1"/>
    </source>
</evidence>
<reference evidence="3 4" key="1">
    <citation type="submission" date="2021-03" db="EMBL/GenBank/DDBJ databases">
        <title>Metabolic Capacity of the Antarctic Cyanobacterium Phormidium pseudopriestleyi that Sustains Oxygenic Photosynthesis in the Presence of Hydrogen Sulfide.</title>
        <authorList>
            <person name="Lumian J.E."/>
            <person name="Jungblut A.D."/>
            <person name="Dillon M.L."/>
            <person name="Hawes I."/>
            <person name="Doran P.T."/>
            <person name="Mackey T.J."/>
            <person name="Dick G.J."/>
            <person name="Grettenberger C.L."/>
            <person name="Sumner D.Y."/>
        </authorList>
    </citation>
    <scope>NUCLEOTIDE SEQUENCE [LARGE SCALE GENOMIC DNA]</scope>
    <source>
        <strain evidence="3 4">FRX01</strain>
    </source>
</reference>
<dbReference type="SMART" id="SM00567">
    <property type="entry name" value="EZ_HEAT"/>
    <property type="match status" value="10"/>
</dbReference>
<dbReference type="Proteomes" id="UP000664844">
    <property type="component" value="Unassembled WGS sequence"/>
</dbReference>
<dbReference type="InterPro" id="IPR004155">
    <property type="entry name" value="PBS_lyase_HEAT"/>
</dbReference>